<dbReference type="STRING" id="1165689.SAMN02927914_06367"/>
<keyword evidence="1" id="KW-0378">Hydrolase</keyword>
<dbReference type="Proteomes" id="UP000198588">
    <property type="component" value="Unassembled WGS sequence"/>
</dbReference>
<evidence type="ECO:0000313" key="2">
    <source>
        <dbReference type="Proteomes" id="UP000198588"/>
    </source>
</evidence>
<feature type="non-terminal residue" evidence="1">
    <location>
        <position position="81"/>
    </location>
</feature>
<dbReference type="Gene3D" id="3.30.70.360">
    <property type="match status" value="1"/>
</dbReference>
<reference evidence="1 2" key="1">
    <citation type="submission" date="2016-10" db="EMBL/GenBank/DDBJ databases">
        <authorList>
            <person name="de Groot N.N."/>
        </authorList>
    </citation>
    <scope>NUCLEOTIDE SEQUENCE [LARGE SCALE GENOMIC DNA]</scope>
    <source>
        <strain evidence="1 2">CGMCC 1.12097</strain>
    </source>
</reference>
<accession>A0A1G5ZVS6</accession>
<evidence type="ECO:0000313" key="1">
    <source>
        <dbReference type="EMBL" id="SDA98884.1"/>
    </source>
</evidence>
<gene>
    <name evidence="1" type="ORF">SAMN02927914_06367</name>
</gene>
<sequence length="81" mass="9248">MRSPDLERLVDAENRLAAFLDDMRDEGSFSITETKLAGTNPVRFDDGMVRLIERMANARGCTVRRMTSVPGMTRRCWPRSL</sequence>
<organism evidence="1 2">
    <name type="scientific">Mesorhizobium qingshengii</name>
    <dbReference type="NCBI Taxonomy" id="1165689"/>
    <lineage>
        <taxon>Bacteria</taxon>
        <taxon>Pseudomonadati</taxon>
        <taxon>Pseudomonadota</taxon>
        <taxon>Alphaproteobacteria</taxon>
        <taxon>Hyphomicrobiales</taxon>
        <taxon>Phyllobacteriaceae</taxon>
        <taxon>Mesorhizobium</taxon>
    </lineage>
</organism>
<dbReference type="EMBL" id="FMXM01000036">
    <property type="protein sequence ID" value="SDA98884.1"/>
    <property type="molecule type" value="Genomic_DNA"/>
</dbReference>
<proteinExistence type="predicted"/>
<dbReference type="AlphaFoldDB" id="A0A1G5ZVS6"/>
<dbReference type="GO" id="GO:0016787">
    <property type="term" value="F:hydrolase activity"/>
    <property type="evidence" value="ECO:0007669"/>
    <property type="project" value="UniProtKB-KW"/>
</dbReference>
<dbReference type="Gene3D" id="3.40.630.10">
    <property type="entry name" value="Zn peptidases"/>
    <property type="match status" value="1"/>
</dbReference>
<name>A0A1G5ZVS6_9HYPH</name>
<protein>
    <submittedName>
        <fullName evidence="1">N-carbamoyl-L-amino-acid hydrolase</fullName>
    </submittedName>
</protein>